<dbReference type="PANTHER" id="PTHR30154:SF34">
    <property type="entry name" value="TRANSCRIPTIONAL REGULATOR AZLB"/>
    <property type="match status" value="1"/>
</dbReference>
<evidence type="ECO:0000259" key="4">
    <source>
        <dbReference type="Pfam" id="PF01037"/>
    </source>
</evidence>
<feature type="domain" description="Transcription regulator AsnC/Lrp ligand binding" evidence="4">
    <location>
        <begin position="80"/>
        <end position="137"/>
    </location>
</feature>
<name>A0ABT7C775_9MICO</name>
<reference evidence="5" key="1">
    <citation type="submission" date="2018-03" db="EMBL/GenBank/DDBJ databases">
        <authorList>
            <person name="Nunes O.C."/>
            <person name="Lopes A.R."/>
            <person name="Froufe H."/>
            <person name="Munoz-Merida A."/>
            <person name="Barroso C."/>
            <person name="Egas C."/>
        </authorList>
    </citation>
    <scope>NUCLEOTIDE SEQUENCE</scope>
    <source>
        <strain evidence="5">ON4</strain>
    </source>
</reference>
<reference evidence="5" key="2">
    <citation type="journal article" date="2022" name="Sci. Rep.">
        <title>In silico prediction of the enzymes involved in the degradation of the herbicide molinate by Gulosibacter molinativorax ON4T.</title>
        <authorList>
            <person name="Lopes A.R."/>
            <person name="Bunin E."/>
            <person name="Viana A.T."/>
            <person name="Froufe H."/>
            <person name="Munoz-Merida A."/>
            <person name="Pinho D."/>
            <person name="Figueiredo J."/>
            <person name="Barroso C."/>
            <person name="Vaz-Moreira I."/>
            <person name="Bellanger X."/>
            <person name="Egas C."/>
            <person name="Nunes O.C."/>
        </authorList>
    </citation>
    <scope>NUCLEOTIDE SEQUENCE</scope>
    <source>
        <strain evidence="5">ON4</strain>
    </source>
</reference>
<dbReference type="InterPro" id="IPR036388">
    <property type="entry name" value="WH-like_DNA-bd_sf"/>
</dbReference>
<keyword evidence="2" id="KW-0238">DNA-binding</keyword>
<keyword evidence="1" id="KW-0805">Transcription regulation</keyword>
<dbReference type="InterPro" id="IPR036390">
    <property type="entry name" value="WH_DNA-bd_sf"/>
</dbReference>
<evidence type="ECO:0000256" key="3">
    <source>
        <dbReference type="ARBA" id="ARBA00023163"/>
    </source>
</evidence>
<dbReference type="SUPFAM" id="SSF46785">
    <property type="entry name" value="Winged helix' DNA-binding domain"/>
    <property type="match status" value="1"/>
</dbReference>
<dbReference type="InterPro" id="IPR011008">
    <property type="entry name" value="Dimeric_a/b-barrel"/>
</dbReference>
<organism evidence="5 6">
    <name type="scientific">Gulosibacter molinativorax</name>
    <dbReference type="NCBI Taxonomy" id="256821"/>
    <lineage>
        <taxon>Bacteria</taxon>
        <taxon>Bacillati</taxon>
        <taxon>Actinomycetota</taxon>
        <taxon>Actinomycetes</taxon>
        <taxon>Micrococcales</taxon>
        <taxon>Microbacteriaceae</taxon>
        <taxon>Gulosibacter</taxon>
    </lineage>
</organism>
<comment type="caution">
    <text evidence="5">The sequence shown here is derived from an EMBL/GenBank/DDBJ whole genome shotgun (WGS) entry which is preliminary data.</text>
</comment>
<dbReference type="Pfam" id="PF01037">
    <property type="entry name" value="AsnC_trans_reg"/>
    <property type="match status" value="1"/>
</dbReference>
<evidence type="ECO:0000256" key="2">
    <source>
        <dbReference type="ARBA" id="ARBA00023125"/>
    </source>
</evidence>
<dbReference type="SUPFAM" id="SSF54909">
    <property type="entry name" value="Dimeric alpha+beta barrel"/>
    <property type="match status" value="1"/>
</dbReference>
<dbReference type="Gene3D" id="1.10.10.10">
    <property type="entry name" value="Winged helix-like DNA-binding domain superfamily/Winged helix DNA-binding domain"/>
    <property type="match status" value="1"/>
</dbReference>
<dbReference type="SMART" id="SM00344">
    <property type="entry name" value="HTH_ASNC"/>
    <property type="match status" value="1"/>
</dbReference>
<keyword evidence="6" id="KW-1185">Reference proteome</keyword>
<dbReference type="InterPro" id="IPR000485">
    <property type="entry name" value="AsnC-type_HTH_dom"/>
</dbReference>
<dbReference type="Pfam" id="PF13412">
    <property type="entry name" value="HTH_24"/>
    <property type="match status" value="1"/>
</dbReference>
<keyword evidence="3" id="KW-0804">Transcription</keyword>
<dbReference type="RefSeq" id="WP_035731990.1">
    <property type="nucleotide sequence ID" value="NZ_CP028426.1"/>
</dbReference>
<evidence type="ECO:0000256" key="1">
    <source>
        <dbReference type="ARBA" id="ARBA00023015"/>
    </source>
</evidence>
<dbReference type="Gene3D" id="3.30.70.920">
    <property type="match status" value="1"/>
</dbReference>
<dbReference type="InterPro" id="IPR019888">
    <property type="entry name" value="Tscrpt_reg_AsnC-like"/>
</dbReference>
<accession>A0ABT7C775</accession>
<protein>
    <submittedName>
        <fullName evidence="5">Lrp/AsnC family transcriptional regulator</fullName>
    </submittedName>
</protein>
<evidence type="ECO:0000313" key="6">
    <source>
        <dbReference type="Proteomes" id="UP001170379"/>
    </source>
</evidence>
<dbReference type="PRINTS" id="PR00033">
    <property type="entry name" value="HTHASNC"/>
</dbReference>
<dbReference type="PANTHER" id="PTHR30154">
    <property type="entry name" value="LEUCINE-RESPONSIVE REGULATORY PROTEIN"/>
    <property type="match status" value="1"/>
</dbReference>
<dbReference type="EMBL" id="PXVD01000005">
    <property type="protein sequence ID" value="MDJ1370619.1"/>
    <property type="molecule type" value="Genomic_DNA"/>
</dbReference>
<sequence>MDRLDYSIIELFTEQPGVSVLSAARELGVARPTIQARLNRMREKGILIDIVPKLAPDPMGFPVQAMTMLQIDQRIGHGGLHDDLLAVPEVIDFSTMAGPWDILLRIVARSNSDLQRVIDKIARLEAVSRTSTSIVLRDLARNRLLPLMDEATKDTGSPGRSS</sequence>
<gene>
    <name evidence="5" type="ORF">C7K25_04430</name>
</gene>
<proteinExistence type="predicted"/>
<dbReference type="Proteomes" id="UP001170379">
    <property type="component" value="Unassembled WGS sequence"/>
</dbReference>
<dbReference type="InterPro" id="IPR019887">
    <property type="entry name" value="Tscrpt_reg_AsnC/Lrp_C"/>
</dbReference>
<evidence type="ECO:0000313" key="5">
    <source>
        <dbReference type="EMBL" id="MDJ1370619.1"/>
    </source>
</evidence>